<dbReference type="NCBIfam" id="TIGR02985">
    <property type="entry name" value="Sig70_bacteroi1"/>
    <property type="match status" value="1"/>
</dbReference>
<keyword evidence="8" id="KW-1185">Reference proteome</keyword>
<dbReference type="InterPro" id="IPR039425">
    <property type="entry name" value="RNA_pol_sigma-70-like"/>
</dbReference>
<dbReference type="RefSeq" id="WP_120514313.1">
    <property type="nucleotide sequence ID" value="NZ_QXZY01000001.1"/>
</dbReference>
<feature type="domain" description="RNA polymerase sigma-70 region 2" evidence="5">
    <location>
        <begin position="24"/>
        <end position="90"/>
    </location>
</feature>
<dbReference type="InterPro" id="IPR014284">
    <property type="entry name" value="RNA_pol_sigma-70_dom"/>
</dbReference>
<dbReference type="InterPro" id="IPR013249">
    <property type="entry name" value="RNA_pol_sigma70_r4_t2"/>
</dbReference>
<keyword evidence="4" id="KW-0804">Transcription</keyword>
<evidence type="ECO:0000313" key="7">
    <source>
        <dbReference type="EMBL" id="RPD43042.1"/>
    </source>
</evidence>
<evidence type="ECO:0000256" key="2">
    <source>
        <dbReference type="ARBA" id="ARBA00023015"/>
    </source>
</evidence>
<feature type="domain" description="RNA polymerase sigma factor 70 region 4 type 2" evidence="6">
    <location>
        <begin position="122"/>
        <end position="173"/>
    </location>
</feature>
<protein>
    <submittedName>
        <fullName evidence="7">RNA polymerase sigma-70 factor</fullName>
    </submittedName>
</protein>
<dbReference type="InterPro" id="IPR013324">
    <property type="entry name" value="RNA_pol_sigma_r3/r4-like"/>
</dbReference>
<evidence type="ECO:0000256" key="1">
    <source>
        <dbReference type="ARBA" id="ARBA00010641"/>
    </source>
</evidence>
<accession>A0A3N4MG87</accession>
<reference evidence="8" key="1">
    <citation type="submission" date="2018-11" db="EMBL/GenBank/DDBJ databases">
        <title>Chitinophaga lutea sp.nov., isolate from arsenic contaminated soil.</title>
        <authorList>
            <person name="Zong Y."/>
        </authorList>
    </citation>
    <scope>NUCLEOTIDE SEQUENCE [LARGE SCALE GENOMIC DNA]</scope>
    <source>
        <strain evidence="8">YLT18</strain>
    </source>
</reference>
<keyword evidence="2" id="KW-0805">Transcription regulation</keyword>
<sequence length="190" mass="22151">MQPDELSHLQDLIAQHNERAYRRLFDYFYPKLKSFVITLIKDEMGAEEIVEDVFVAVWNQRARLPEIRSISVYLFTAVKKRSLTFLASKSKDLLSLVDEYPEGLNTNDFNPEMLLMGREMAERISAAIQLLPPKCRLIYTMVRDNQLKYREVAEILNISEHTVDAQMTIAIKRIAKFIRDYLASHPGQKK</sequence>
<comment type="caution">
    <text evidence="7">The sequence shown here is derived from an EMBL/GenBank/DDBJ whole genome shotgun (WGS) entry which is preliminary data.</text>
</comment>
<dbReference type="Gene3D" id="1.10.1740.10">
    <property type="match status" value="1"/>
</dbReference>
<dbReference type="GO" id="GO:0006352">
    <property type="term" value="P:DNA-templated transcription initiation"/>
    <property type="evidence" value="ECO:0007669"/>
    <property type="project" value="InterPro"/>
</dbReference>
<comment type="similarity">
    <text evidence="1">Belongs to the sigma-70 factor family. ECF subfamily.</text>
</comment>
<evidence type="ECO:0000256" key="4">
    <source>
        <dbReference type="ARBA" id="ARBA00023163"/>
    </source>
</evidence>
<dbReference type="OrthoDB" id="659361at2"/>
<evidence type="ECO:0000313" key="8">
    <source>
        <dbReference type="Proteomes" id="UP000279089"/>
    </source>
</evidence>
<gene>
    <name evidence="7" type="ORF">EG028_01765</name>
</gene>
<dbReference type="InterPro" id="IPR007627">
    <property type="entry name" value="RNA_pol_sigma70_r2"/>
</dbReference>
<dbReference type="Pfam" id="PF04542">
    <property type="entry name" value="Sigma70_r2"/>
    <property type="match status" value="1"/>
</dbReference>
<dbReference type="InterPro" id="IPR013325">
    <property type="entry name" value="RNA_pol_sigma_r2"/>
</dbReference>
<dbReference type="InterPro" id="IPR014327">
    <property type="entry name" value="RNA_pol_sigma70_bacteroid"/>
</dbReference>
<dbReference type="SUPFAM" id="SSF88659">
    <property type="entry name" value="Sigma3 and sigma4 domains of RNA polymerase sigma factors"/>
    <property type="match status" value="1"/>
</dbReference>
<evidence type="ECO:0000259" key="6">
    <source>
        <dbReference type="Pfam" id="PF08281"/>
    </source>
</evidence>
<dbReference type="PANTHER" id="PTHR43133">
    <property type="entry name" value="RNA POLYMERASE ECF-TYPE SIGMA FACTO"/>
    <property type="match status" value="1"/>
</dbReference>
<evidence type="ECO:0000256" key="3">
    <source>
        <dbReference type="ARBA" id="ARBA00023082"/>
    </source>
</evidence>
<name>A0A3N4MG87_9BACT</name>
<dbReference type="AlphaFoldDB" id="A0A3N4MG87"/>
<keyword evidence="3" id="KW-0731">Sigma factor</keyword>
<dbReference type="Gene3D" id="1.10.10.10">
    <property type="entry name" value="Winged helix-like DNA-binding domain superfamily/Winged helix DNA-binding domain"/>
    <property type="match status" value="1"/>
</dbReference>
<proteinExistence type="inferred from homology"/>
<dbReference type="Pfam" id="PF08281">
    <property type="entry name" value="Sigma70_r4_2"/>
    <property type="match status" value="1"/>
</dbReference>
<dbReference type="GO" id="GO:0016987">
    <property type="term" value="F:sigma factor activity"/>
    <property type="evidence" value="ECO:0007669"/>
    <property type="project" value="UniProtKB-KW"/>
</dbReference>
<dbReference type="SUPFAM" id="SSF88946">
    <property type="entry name" value="Sigma2 domain of RNA polymerase sigma factors"/>
    <property type="match status" value="1"/>
</dbReference>
<dbReference type="EMBL" id="RMBX01000001">
    <property type="protein sequence ID" value="RPD43042.1"/>
    <property type="molecule type" value="Genomic_DNA"/>
</dbReference>
<organism evidence="7 8">
    <name type="scientific">Chitinophaga barathri</name>
    <dbReference type="NCBI Taxonomy" id="1647451"/>
    <lineage>
        <taxon>Bacteria</taxon>
        <taxon>Pseudomonadati</taxon>
        <taxon>Bacteroidota</taxon>
        <taxon>Chitinophagia</taxon>
        <taxon>Chitinophagales</taxon>
        <taxon>Chitinophagaceae</taxon>
        <taxon>Chitinophaga</taxon>
    </lineage>
</organism>
<dbReference type="PANTHER" id="PTHR43133:SF46">
    <property type="entry name" value="RNA POLYMERASE SIGMA-70 FACTOR ECF SUBFAMILY"/>
    <property type="match status" value="1"/>
</dbReference>
<dbReference type="InterPro" id="IPR036388">
    <property type="entry name" value="WH-like_DNA-bd_sf"/>
</dbReference>
<evidence type="ECO:0000259" key="5">
    <source>
        <dbReference type="Pfam" id="PF04542"/>
    </source>
</evidence>
<dbReference type="GO" id="GO:0003677">
    <property type="term" value="F:DNA binding"/>
    <property type="evidence" value="ECO:0007669"/>
    <property type="project" value="InterPro"/>
</dbReference>
<dbReference type="Proteomes" id="UP000279089">
    <property type="component" value="Unassembled WGS sequence"/>
</dbReference>
<dbReference type="NCBIfam" id="TIGR02937">
    <property type="entry name" value="sigma70-ECF"/>
    <property type="match status" value="1"/>
</dbReference>